<dbReference type="Gene3D" id="1.10.287.1120">
    <property type="entry name" value="Bipartite methylase S protein"/>
    <property type="match status" value="1"/>
</dbReference>
<gene>
    <name evidence="5" type="ORF">GU334_06560</name>
</gene>
<dbReference type="Proteomes" id="UP000501558">
    <property type="component" value="Chromosome"/>
</dbReference>
<keyword evidence="2" id="KW-0680">Restriction system</keyword>
<sequence length="375" mass="43228">MGDQNKNVPRLRFPGYTDAWVKCELGRLFNFRYGEGNTNPSDNGIYPVYGAGGQQGSYSRYNAEDSIIIGHMGDAGCVTFGEGRHFVTYNGTITTAKSCDFPIQFGYYLLLTSNLRGLTGGSILKFLTYEMIRKIEIYIPQSFEEQTKIGEFFKHLDNLITVNERELNKLKNLKKSYLEKMFPKNGSDIPELRFPGYTDAWVKCEFATFIERINTSSDSDLIPKVEFEDIKSGMGYLNKDISRKFDDRKGTLFQPKDILFGKLRPYLKNWLFPDFMGVALGDFWVFRALNSNPEFAYVLIQSPKFQAIANDTVGTKMPRSDWKIVSNSEFWMPSIKEQTKIGEFFKHLDNLITVNERELNKLKELKKSYLKDMFV</sequence>
<feature type="domain" description="Type I restriction modification DNA specificity" evidence="4">
    <location>
        <begin position="20"/>
        <end position="171"/>
    </location>
</feature>
<dbReference type="GO" id="GO:0009307">
    <property type="term" value="P:DNA restriction-modification system"/>
    <property type="evidence" value="ECO:0007669"/>
    <property type="project" value="UniProtKB-KW"/>
</dbReference>
<keyword evidence="5" id="KW-0255">Endonuclease</keyword>
<dbReference type="EMBL" id="CP047628">
    <property type="protein sequence ID" value="QIW58588.1"/>
    <property type="molecule type" value="Genomic_DNA"/>
</dbReference>
<protein>
    <submittedName>
        <fullName evidence="5">Restriction endonuclease subunit S</fullName>
    </submittedName>
</protein>
<keyword evidence="5" id="KW-0540">Nuclease</keyword>
<dbReference type="InterPro" id="IPR052021">
    <property type="entry name" value="Type-I_RS_S_subunit"/>
</dbReference>
<dbReference type="Gene3D" id="3.90.220.20">
    <property type="entry name" value="DNA methylase specificity domains"/>
    <property type="match status" value="2"/>
</dbReference>
<dbReference type="InterPro" id="IPR044946">
    <property type="entry name" value="Restrct_endonuc_typeI_TRD_sf"/>
</dbReference>
<evidence type="ECO:0000256" key="2">
    <source>
        <dbReference type="ARBA" id="ARBA00022747"/>
    </source>
</evidence>
<organism evidence="5 6">
    <name type="scientific">Pseudolactococcus raffinolactis</name>
    <dbReference type="NCBI Taxonomy" id="1366"/>
    <lineage>
        <taxon>Bacteria</taxon>
        <taxon>Bacillati</taxon>
        <taxon>Bacillota</taxon>
        <taxon>Bacilli</taxon>
        <taxon>Lactobacillales</taxon>
        <taxon>Streptococcaceae</taxon>
        <taxon>Pseudolactococcus</taxon>
    </lineage>
</organism>
<reference evidence="5 6" key="1">
    <citation type="submission" date="2019-12" db="EMBL/GenBank/DDBJ databases">
        <title>Whole genome sequences of Lactococcus raffinolactis strains isolated from sewage.</title>
        <authorList>
            <person name="Ybazeta G."/>
            <person name="Ross M."/>
            <person name="Brabant-Kirwan D."/>
            <person name="Saleh M."/>
            <person name="Dillon J.A."/>
            <person name="Splinter K."/>
            <person name="Nokhbeh R."/>
        </authorList>
    </citation>
    <scope>NUCLEOTIDE SEQUENCE [LARGE SCALE GENOMIC DNA]</scope>
    <source>
        <strain evidence="5 6">Lr_19_14</strain>
    </source>
</reference>
<dbReference type="GO" id="GO:0004519">
    <property type="term" value="F:endonuclease activity"/>
    <property type="evidence" value="ECO:0007669"/>
    <property type="project" value="UniProtKB-KW"/>
</dbReference>
<evidence type="ECO:0000256" key="3">
    <source>
        <dbReference type="ARBA" id="ARBA00023125"/>
    </source>
</evidence>
<dbReference type="InterPro" id="IPR000055">
    <property type="entry name" value="Restrct_endonuc_typeI_TRD"/>
</dbReference>
<feature type="domain" description="Type I restriction modification DNA specificity" evidence="4">
    <location>
        <begin position="281"/>
        <end position="363"/>
    </location>
</feature>
<dbReference type="SUPFAM" id="SSF116734">
    <property type="entry name" value="DNA methylase specificity domain"/>
    <property type="match status" value="2"/>
</dbReference>
<keyword evidence="6" id="KW-1185">Reference proteome</keyword>
<keyword evidence="3" id="KW-0238">DNA-binding</keyword>
<dbReference type="Pfam" id="PF01420">
    <property type="entry name" value="Methylase_S"/>
    <property type="match status" value="2"/>
</dbReference>
<evidence type="ECO:0000259" key="4">
    <source>
        <dbReference type="Pfam" id="PF01420"/>
    </source>
</evidence>
<dbReference type="RefSeq" id="WP_167841384.1">
    <property type="nucleotide sequence ID" value="NZ_CP047628.1"/>
</dbReference>
<evidence type="ECO:0000313" key="5">
    <source>
        <dbReference type="EMBL" id="QIW58588.1"/>
    </source>
</evidence>
<accession>A0AAE6YN37</accession>
<name>A0AAE6YN37_9LACT</name>
<proteinExistence type="inferred from homology"/>
<dbReference type="PANTHER" id="PTHR30408:SF12">
    <property type="entry name" value="TYPE I RESTRICTION ENZYME MJAVIII SPECIFICITY SUBUNIT"/>
    <property type="match status" value="1"/>
</dbReference>
<dbReference type="PANTHER" id="PTHR30408">
    <property type="entry name" value="TYPE-1 RESTRICTION ENZYME ECOKI SPECIFICITY PROTEIN"/>
    <property type="match status" value="1"/>
</dbReference>
<keyword evidence="5" id="KW-0378">Hydrolase</keyword>
<dbReference type="GO" id="GO:0003677">
    <property type="term" value="F:DNA binding"/>
    <property type="evidence" value="ECO:0007669"/>
    <property type="project" value="UniProtKB-KW"/>
</dbReference>
<evidence type="ECO:0000313" key="6">
    <source>
        <dbReference type="Proteomes" id="UP000501558"/>
    </source>
</evidence>
<dbReference type="AlphaFoldDB" id="A0AAE6YN37"/>
<evidence type="ECO:0000256" key="1">
    <source>
        <dbReference type="ARBA" id="ARBA00010923"/>
    </source>
</evidence>
<comment type="similarity">
    <text evidence="1">Belongs to the type-I restriction system S methylase family.</text>
</comment>
<dbReference type="REBASE" id="394958">
    <property type="entry name" value="S1.Lra1914ORF6565P"/>
</dbReference>